<name>A0A9X1TWP5_9SPHN</name>
<dbReference type="Proteomes" id="UP001139410">
    <property type="component" value="Unassembled WGS sequence"/>
</dbReference>
<dbReference type="InterPro" id="IPR025291">
    <property type="entry name" value="DUF4153"/>
</dbReference>
<dbReference type="Pfam" id="PF13687">
    <property type="entry name" value="DUF4153"/>
    <property type="match status" value="1"/>
</dbReference>
<dbReference type="RefSeq" id="WP_235066757.1">
    <property type="nucleotide sequence ID" value="NZ_JAKFGM010000001.1"/>
</dbReference>
<keyword evidence="1" id="KW-1133">Transmembrane helix</keyword>
<feature type="transmembrane region" description="Helical" evidence="1">
    <location>
        <begin position="69"/>
        <end position="90"/>
    </location>
</feature>
<gene>
    <name evidence="2" type="ORF">LVY65_04290</name>
</gene>
<feature type="transmembrane region" description="Helical" evidence="1">
    <location>
        <begin position="12"/>
        <end position="32"/>
    </location>
</feature>
<keyword evidence="1" id="KW-0472">Membrane</keyword>
<feature type="transmembrane region" description="Helical" evidence="1">
    <location>
        <begin position="142"/>
        <end position="162"/>
    </location>
</feature>
<evidence type="ECO:0000256" key="1">
    <source>
        <dbReference type="SAM" id="Phobius"/>
    </source>
</evidence>
<feature type="transmembrane region" description="Helical" evidence="1">
    <location>
        <begin position="212"/>
        <end position="235"/>
    </location>
</feature>
<feature type="transmembrane region" description="Helical" evidence="1">
    <location>
        <begin position="182"/>
        <end position="200"/>
    </location>
</feature>
<feature type="transmembrane region" description="Helical" evidence="1">
    <location>
        <begin position="351"/>
        <end position="372"/>
    </location>
</feature>
<feature type="transmembrane region" description="Helical" evidence="1">
    <location>
        <begin position="44"/>
        <end position="62"/>
    </location>
</feature>
<protein>
    <submittedName>
        <fullName evidence="2">DUF4153 domain-containing protein</fullName>
    </submittedName>
</protein>
<feature type="transmembrane region" description="Helical" evidence="1">
    <location>
        <begin position="247"/>
        <end position="269"/>
    </location>
</feature>
<accession>A0A9X1TWP5</accession>
<dbReference type="AlphaFoldDB" id="A0A9X1TWP5"/>
<keyword evidence="1" id="KW-0812">Transmembrane</keyword>
<reference evidence="2" key="1">
    <citation type="submission" date="2022-01" db="EMBL/GenBank/DDBJ databases">
        <authorList>
            <person name="Jo J.-H."/>
            <person name="Im W.-T."/>
        </authorList>
    </citation>
    <scope>NUCLEOTIDE SEQUENCE</scope>
    <source>
        <strain evidence="2">G124</strain>
    </source>
</reference>
<comment type="caution">
    <text evidence="2">The sequence shown here is derived from an EMBL/GenBank/DDBJ whole genome shotgun (WGS) entry which is preliminary data.</text>
</comment>
<dbReference type="EMBL" id="JAKFGM010000001">
    <property type="protein sequence ID" value="MCF2514285.1"/>
    <property type="molecule type" value="Genomic_DNA"/>
</dbReference>
<feature type="transmembrane region" description="Helical" evidence="1">
    <location>
        <begin position="281"/>
        <end position="305"/>
    </location>
</feature>
<sequence length="565" mass="61925">MRFDKQDQDWPIRPWIMAGVGALGGLVIHLLTVHLYDVNGTISLWRQAATTFTAVAVLALVLTIEPRRWWWAVIFALGWGVVISMVGSFTAQYNHHSTIFEFPFWSGILAVLIAAPLFQTIRDEGAWRFPYARLHRHAWTDAVIGAASLVFTGITFLMMWLIASLFDVIGIKAIKDLLQEEWFSWMLAGFSFGGAVGLLRERDALLAILQRLVMIVLAVLSPVLAVALAAFLLSLPFTGLSGLWESGIPATPMLLLSGAGAILLANAVIGDGRYERDSNIWFQRAALVLVLCVLPLAIFAALSMGQRIAQYGWTPERMWGVIAVAIAIAYGAAGWWAVFKGRKDFDDHLRPLQTGMAIGLCGLALFLALPILDFGAISARSQLARLESGQVKPEDFDWAAMAFDFGPAGRKRLAEIQRSGPPAQRQLAEAALASDNRYAVSEKSESISKQARLDQYLRVISPDIAMTPGLRSAVTTGYDSCNDKPCALVRLDANRLLLVTTGYDKAVQSRIIELDELATGKEQTAAITVPPQVKGVDLARAQIEIRPIGRRQLFVDGKPVGEPFE</sequence>
<organism evidence="2 3">
    <name type="scientific">Sphingomonas cremea</name>
    <dbReference type="NCBI Taxonomy" id="2904799"/>
    <lineage>
        <taxon>Bacteria</taxon>
        <taxon>Pseudomonadati</taxon>
        <taxon>Pseudomonadota</taxon>
        <taxon>Alphaproteobacteria</taxon>
        <taxon>Sphingomonadales</taxon>
        <taxon>Sphingomonadaceae</taxon>
        <taxon>Sphingomonas</taxon>
    </lineage>
</organism>
<feature type="transmembrane region" description="Helical" evidence="1">
    <location>
        <begin position="317"/>
        <end position="339"/>
    </location>
</feature>
<evidence type="ECO:0000313" key="2">
    <source>
        <dbReference type="EMBL" id="MCF2514285.1"/>
    </source>
</evidence>
<evidence type="ECO:0000313" key="3">
    <source>
        <dbReference type="Proteomes" id="UP001139410"/>
    </source>
</evidence>
<feature type="transmembrane region" description="Helical" evidence="1">
    <location>
        <begin position="102"/>
        <end position="121"/>
    </location>
</feature>
<proteinExistence type="predicted"/>
<keyword evidence="3" id="KW-1185">Reference proteome</keyword>